<protein>
    <submittedName>
        <fullName evidence="2">Uncharacterized protein</fullName>
    </submittedName>
</protein>
<comment type="caution">
    <text evidence="2">The sequence shown here is derived from an EMBL/GenBank/DDBJ whole genome shotgun (WGS) entry which is preliminary data.</text>
</comment>
<dbReference type="GeneID" id="59333871"/>
<dbReference type="EMBL" id="JACCJB010000021">
    <property type="protein sequence ID" value="KAF6218922.1"/>
    <property type="molecule type" value="Genomic_DNA"/>
</dbReference>
<name>A0A8H6C8M6_9LECA</name>
<organism evidence="2 3">
    <name type="scientific">Letharia lupina</name>
    <dbReference type="NCBI Taxonomy" id="560253"/>
    <lineage>
        <taxon>Eukaryota</taxon>
        <taxon>Fungi</taxon>
        <taxon>Dikarya</taxon>
        <taxon>Ascomycota</taxon>
        <taxon>Pezizomycotina</taxon>
        <taxon>Lecanoromycetes</taxon>
        <taxon>OSLEUM clade</taxon>
        <taxon>Lecanoromycetidae</taxon>
        <taxon>Lecanorales</taxon>
        <taxon>Lecanorineae</taxon>
        <taxon>Parmeliaceae</taxon>
        <taxon>Letharia</taxon>
    </lineage>
</organism>
<evidence type="ECO:0000313" key="3">
    <source>
        <dbReference type="Proteomes" id="UP000593566"/>
    </source>
</evidence>
<feature type="compositionally biased region" description="Acidic residues" evidence="1">
    <location>
        <begin position="441"/>
        <end position="459"/>
    </location>
</feature>
<feature type="region of interest" description="Disordered" evidence="1">
    <location>
        <begin position="436"/>
        <end position="508"/>
    </location>
</feature>
<gene>
    <name evidence="2" type="ORF">HO133_005465</name>
</gene>
<keyword evidence="3" id="KW-1185">Reference proteome</keyword>
<evidence type="ECO:0000313" key="2">
    <source>
        <dbReference type="EMBL" id="KAF6218922.1"/>
    </source>
</evidence>
<accession>A0A8H6C8M6</accession>
<proteinExistence type="predicted"/>
<dbReference type="Proteomes" id="UP000593566">
    <property type="component" value="Unassembled WGS sequence"/>
</dbReference>
<reference evidence="2 3" key="1">
    <citation type="journal article" date="2020" name="Genomics">
        <title>Complete, high-quality genomes from long-read metagenomic sequencing of two wolf lichen thalli reveals enigmatic genome architecture.</title>
        <authorList>
            <person name="McKenzie S.K."/>
            <person name="Walston R.F."/>
            <person name="Allen J.L."/>
        </authorList>
    </citation>
    <scope>NUCLEOTIDE SEQUENCE [LARGE SCALE GENOMIC DNA]</scope>
    <source>
        <strain evidence="2">WasteWater1</strain>
    </source>
</reference>
<sequence>MACPLSAILNAVDAAAQTNPVPATGDHDDDATISEASTEIIDEGMPDEEKPDEEMLGFNTPTMHQRSPPDTNPGIGKSAKRGFISPVILSPDKGSLYDRRAILSPVLVPVLPIPPKGNSLHYLAKDPPTPSHGTNARNFSIFNALLNYPELTLEFSKQLDIEDLISLYAISKEFHFLVNGRFTAMILGQSNGKASESSKTFIFRCYKSLCMRDPARRLNETRPDELRFIPSFRWLRMILFREAVVDDILQSLAAEGHRLPKRTRLTIKKIWFTIDISDNARRIGLMHNTTFWSNKDLFLATMFFLKLDMRLTHPTAGNGEMGLRKMLLGQRSLSMLAQVLKREEMRTQVDMLRMIVRFRYEPPRHRQMDIMGVPSHEIGRLQYEGWGAKHTKFIQIDELVMREAVKRKLNLQKYYVDMMIYGYINKKTFQDIRTPMRKQEDEAEEDCEDDTSSGEDEEANQSGFGPDTEAEEQGGAAENGGDVGMNYHGYSMGWPGRRGLSSGDDLTE</sequence>
<dbReference type="RefSeq" id="XP_037148357.1">
    <property type="nucleotide sequence ID" value="XM_037296375.1"/>
</dbReference>
<dbReference type="AlphaFoldDB" id="A0A8H6C8M6"/>
<evidence type="ECO:0000256" key="1">
    <source>
        <dbReference type="SAM" id="MobiDB-lite"/>
    </source>
</evidence>